<dbReference type="GO" id="GO:0003677">
    <property type="term" value="F:DNA binding"/>
    <property type="evidence" value="ECO:0007669"/>
    <property type="project" value="InterPro"/>
</dbReference>
<dbReference type="GO" id="GO:0016987">
    <property type="term" value="F:sigma factor activity"/>
    <property type="evidence" value="ECO:0007669"/>
    <property type="project" value="UniProtKB-KW"/>
</dbReference>
<protein>
    <submittedName>
        <fullName evidence="7">RNA polymerase sigma-70 factor (ECF subfamily)</fullName>
    </submittedName>
</protein>
<keyword evidence="8" id="KW-1185">Reference proteome</keyword>
<comment type="caution">
    <text evidence="7">The sequence shown here is derived from an EMBL/GenBank/DDBJ whole genome shotgun (WGS) entry which is preliminary data.</text>
</comment>
<keyword evidence="4" id="KW-0804">Transcription</keyword>
<dbReference type="Pfam" id="PF04542">
    <property type="entry name" value="Sigma70_r2"/>
    <property type="match status" value="1"/>
</dbReference>
<gene>
    <name evidence="7" type="ORF">CLV59_105178</name>
</gene>
<proteinExistence type="inferred from homology"/>
<reference evidence="7 8" key="1">
    <citation type="submission" date="2018-06" db="EMBL/GenBank/DDBJ databases">
        <title>Genomic Encyclopedia of Archaeal and Bacterial Type Strains, Phase II (KMG-II): from individual species to whole genera.</title>
        <authorList>
            <person name="Goeker M."/>
        </authorList>
    </citation>
    <scope>NUCLEOTIDE SEQUENCE [LARGE SCALE GENOMIC DNA]</scope>
    <source>
        <strain evidence="7 8">DSM 29821</strain>
    </source>
</reference>
<organism evidence="7 8">
    <name type="scientific">Chitinophaga dinghuensis</name>
    <dbReference type="NCBI Taxonomy" id="1539050"/>
    <lineage>
        <taxon>Bacteria</taxon>
        <taxon>Pseudomonadati</taxon>
        <taxon>Bacteroidota</taxon>
        <taxon>Chitinophagia</taxon>
        <taxon>Chitinophagales</taxon>
        <taxon>Chitinophagaceae</taxon>
        <taxon>Chitinophaga</taxon>
    </lineage>
</organism>
<dbReference type="InterPro" id="IPR039425">
    <property type="entry name" value="RNA_pol_sigma-70-like"/>
</dbReference>
<dbReference type="PANTHER" id="PTHR43133:SF46">
    <property type="entry name" value="RNA POLYMERASE SIGMA-70 FACTOR ECF SUBFAMILY"/>
    <property type="match status" value="1"/>
</dbReference>
<sequence length="196" mass="22575">MATNNHHNRALVPEHEAKLLLQFSEGDKEAFATLYRSYQPVLMQILQPFRDIEDPAEVIQDIFYKLWAKKEIVAGLQSFKGYLYRMAKNRILDIKKSREVLLRHETGYATIQSQQSTHIEETLIYKELHEYAIQAIAELPQKQQEIFTLSILREMSREEVAALLGISLSVVDKQLYLARKAVRSRILQHAGAPPGS</sequence>
<evidence type="ECO:0000256" key="2">
    <source>
        <dbReference type="ARBA" id="ARBA00023015"/>
    </source>
</evidence>
<feature type="domain" description="RNA polymerase sigma-70 region 2" evidence="5">
    <location>
        <begin position="34"/>
        <end position="97"/>
    </location>
</feature>
<evidence type="ECO:0000256" key="1">
    <source>
        <dbReference type="ARBA" id="ARBA00010641"/>
    </source>
</evidence>
<name>A0A327VVP7_9BACT</name>
<comment type="similarity">
    <text evidence="1">Belongs to the sigma-70 factor family. ECF subfamily.</text>
</comment>
<evidence type="ECO:0000259" key="5">
    <source>
        <dbReference type="Pfam" id="PF04542"/>
    </source>
</evidence>
<dbReference type="Gene3D" id="1.10.1740.10">
    <property type="match status" value="1"/>
</dbReference>
<dbReference type="RefSeq" id="WP_170137778.1">
    <property type="nucleotide sequence ID" value="NZ_QLMA01000005.1"/>
</dbReference>
<evidence type="ECO:0000259" key="6">
    <source>
        <dbReference type="Pfam" id="PF08281"/>
    </source>
</evidence>
<keyword evidence="3" id="KW-0731">Sigma factor</keyword>
<accession>A0A327VVP7</accession>
<dbReference type="Gene3D" id="1.10.10.10">
    <property type="entry name" value="Winged helix-like DNA-binding domain superfamily/Winged helix DNA-binding domain"/>
    <property type="match status" value="1"/>
</dbReference>
<dbReference type="InterPro" id="IPR013249">
    <property type="entry name" value="RNA_pol_sigma70_r4_t2"/>
</dbReference>
<dbReference type="SUPFAM" id="SSF88659">
    <property type="entry name" value="Sigma3 and sigma4 domains of RNA polymerase sigma factors"/>
    <property type="match status" value="1"/>
</dbReference>
<evidence type="ECO:0000313" key="8">
    <source>
        <dbReference type="Proteomes" id="UP000249819"/>
    </source>
</evidence>
<dbReference type="InterPro" id="IPR014284">
    <property type="entry name" value="RNA_pol_sigma-70_dom"/>
</dbReference>
<dbReference type="GO" id="GO:0006352">
    <property type="term" value="P:DNA-templated transcription initiation"/>
    <property type="evidence" value="ECO:0007669"/>
    <property type="project" value="InterPro"/>
</dbReference>
<evidence type="ECO:0000313" key="7">
    <source>
        <dbReference type="EMBL" id="RAJ80071.1"/>
    </source>
</evidence>
<dbReference type="Pfam" id="PF08281">
    <property type="entry name" value="Sigma70_r4_2"/>
    <property type="match status" value="1"/>
</dbReference>
<dbReference type="EMBL" id="QLMA01000005">
    <property type="protein sequence ID" value="RAJ80071.1"/>
    <property type="molecule type" value="Genomic_DNA"/>
</dbReference>
<dbReference type="SUPFAM" id="SSF88946">
    <property type="entry name" value="Sigma2 domain of RNA polymerase sigma factors"/>
    <property type="match status" value="1"/>
</dbReference>
<dbReference type="AlphaFoldDB" id="A0A327VVP7"/>
<keyword evidence="2" id="KW-0805">Transcription regulation</keyword>
<dbReference type="InterPro" id="IPR007627">
    <property type="entry name" value="RNA_pol_sigma70_r2"/>
</dbReference>
<dbReference type="Proteomes" id="UP000249819">
    <property type="component" value="Unassembled WGS sequence"/>
</dbReference>
<evidence type="ECO:0000256" key="3">
    <source>
        <dbReference type="ARBA" id="ARBA00023082"/>
    </source>
</evidence>
<dbReference type="NCBIfam" id="TIGR02937">
    <property type="entry name" value="sigma70-ECF"/>
    <property type="match status" value="1"/>
</dbReference>
<evidence type="ECO:0000256" key="4">
    <source>
        <dbReference type="ARBA" id="ARBA00023163"/>
    </source>
</evidence>
<dbReference type="InterPro" id="IPR013325">
    <property type="entry name" value="RNA_pol_sigma_r2"/>
</dbReference>
<feature type="domain" description="RNA polymerase sigma factor 70 region 4 type 2" evidence="6">
    <location>
        <begin position="131"/>
        <end position="181"/>
    </location>
</feature>
<dbReference type="InterPro" id="IPR036388">
    <property type="entry name" value="WH-like_DNA-bd_sf"/>
</dbReference>
<dbReference type="PANTHER" id="PTHR43133">
    <property type="entry name" value="RNA POLYMERASE ECF-TYPE SIGMA FACTO"/>
    <property type="match status" value="1"/>
</dbReference>
<dbReference type="InterPro" id="IPR013324">
    <property type="entry name" value="RNA_pol_sigma_r3/r4-like"/>
</dbReference>